<evidence type="ECO:0000313" key="7">
    <source>
        <dbReference type="EMBL" id="QVL33602.1"/>
    </source>
</evidence>
<comment type="subunit">
    <text evidence="6">Homodimer.</text>
</comment>
<dbReference type="CDD" id="cd02037">
    <property type="entry name" value="Mrp_NBP35"/>
    <property type="match status" value="1"/>
</dbReference>
<comment type="function">
    <text evidence="6">Binds and transfers iron-sulfur (Fe-S) clusters to target apoproteins. Can hydrolyze ATP.</text>
</comment>
<evidence type="ECO:0000256" key="6">
    <source>
        <dbReference type="HAMAP-Rule" id="MF_02040"/>
    </source>
</evidence>
<keyword evidence="4 6" id="KW-0408">Iron</keyword>
<feature type="binding site" evidence="6">
    <location>
        <begin position="24"/>
        <end position="31"/>
    </location>
    <ligand>
        <name>ATP</name>
        <dbReference type="ChEBI" id="CHEBI:30616"/>
    </ligand>
</feature>
<dbReference type="FunFam" id="3.40.50.300:FF:001119">
    <property type="entry name" value="Iron-sulfur cluster carrier protein"/>
    <property type="match status" value="1"/>
</dbReference>
<dbReference type="Pfam" id="PF10609">
    <property type="entry name" value="ParA"/>
    <property type="match status" value="1"/>
</dbReference>
<evidence type="ECO:0000313" key="8">
    <source>
        <dbReference type="Proteomes" id="UP000676194"/>
    </source>
</evidence>
<dbReference type="PANTHER" id="PTHR42961:SF2">
    <property type="entry name" value="IRON-SULFUR PROTEIN NUBPL"/>
    <property type="match status" value="1"/>
</dbReference>
<dbReference type="HAMAP" id="MF_02040">
    <property type="entry name" value="Mrp_NBP35"/>
    <property type="match status" value="1"/>
</dbReference>
<protein>
    <recommendedName>
        <fullName evidence="6">Iron-sulfur cluster carrier protein</fullName>
    </recommendedName>
</protein>
<dbReference type="EMBL" id="CP074694">
    <property type="protein sequence ID" value="QVL33602.1"/>
    <property type="molecule type" value="Genomic_DNA"/>
</dbReference>
<name>A0A8E6B911_9BACT</name>
<dbReference type="KEGG" id="tsph:KIH39_06735"/>
<evidence type="ECO:0000256" key="1">
    <source>
        <dbReference type="ARBA" id="ARBA00022723"/>
    </source>
</evidence>
<comment type="similarity">
    <text evidence="6">Belongs to the Mrp/NBP35 ATP-binding proteins family.</text>
</comment>
<dbReference type="GO" id="GO:0046872">
    <property type="term" value="F:metal ion binding"/>
    <property type="evidence" value="ECO:0007669"/>
    <property type="project" value="UniProtKB-KW"/>
</dbReference>
<evidence type="ECO:0000256" key="4">
    <source>
        <dbReference type="ARBA" id="ARBA00023004"/>
    </source>
</evidence>
<organism evidence="7 8">
    <name type="scientific">Telmatocola sphagniphila</name>
    <dbReference type="NCBI Taxonomy" id="1123043"/>
    <lineage>
        <taxon>Bacteria</taxon>
        <taxon>Pseudomonadati</taxon>
        <taxon>Planctomycetota</taxon>
        <taxon>Planctomycetia</taxon>
        <taxon>Gemmatales</taxon>
        <taxon>Gemmataceae</taxon>
    </lineage>
</organism>
<dbReference type="GO" id="GO:0140663">
    <property type="term" value="F:ATP-dependent FeS chaperone activity"/>
    <property type="evidence" value="ECO:0007669"/>
    <property type="project" value="InterPro"/>
</dbReference>
<dbReference type="InterPro" id="IPR019591">
    <property type="entry name" value="Mrp/NBP35_ATP-bd"/>
</dbReference>
<dbReference type="InterPro" id="IPR044304">
    <property type="entry name" value="NUBPL-like"/>
</dbReference>
<keyword evidence="8" id="KW-1185">Reference proteome</keyword>
<dbReference type="SUPFAM" id="SSF52540">
    <property type="entry name" value="P-loop containing nucleoside triphosphate hydrolases"/>
    <property type="match status" value="1"/>
</dbReference>
<keyword evidence="6" id="KW-0378">Hydrolase</keyword>
<dbReference type="InterPro" id="IPR027417">
    <property type="entry name" value="P-loop_NTPase"/>
</dbReference>
<accession>A0A8E6B911</accession>
<proteinExistence type="inferred from homology"/>
<evidence type="ECO:0000256" key="2">
    <source>
        <dbReference type="ARBA" id="ARBA00022741"/>
    </source>
</evidence>
<keyword evidence="2 6" id="KW-0547">Nucleotide-binding</keyword>
<dbReference type="RefSeq" id="WP_213498514.1">
    <property type="nucleotide sequence ID" value="NZ_CP074694.1"/>
</dbReference>
<dbReference type="GO" id="GO:0051539">
    <property type="term" value="F:4 iron, 4 sulfur cluster binding"/>
    <property type="evidence" value="ECO:0007669"/>
    <property type="project" value="TreeGrafter"/>
</dbReference>
<dbReference type="Proteomes" id="UP000676194">
    <property type="component" value="Chromosome"/>
</dbReference>
<dbReference type="GO" id="GO:0005524">
    <property type="term" value="F:ATP binding"/>
    <property type="evidence" value="ECO:0007669"/>
    <property type="project" value="UniProtKB-UniRule"/>
</dbReference>
<keyword evidence="1 6" id="KW-0479">Metal-binding</keyword>
<dbReference type="AlphaFoldDB" id="A0A8E6B911"/>
<sequence>MQPQTQAANPALADVKNILAVASGKGGVGKSTVSSNLALALKKIGQSVGLMDADIYGPSVPLMMGLGSADPQTAQFPLEKYGLKLMSMGFIPDATKGVLLRGPMVAKYVGAFLTQIPWGALDTLVIDMPPGTGDAQLTLCQTANVRGAIIVTTPQDVSLIDAVKALNMFRQLKVPVLGIIENMSYFVGDDGKRYEIFRHGGGKKLAEETGVEFLGEVPIDPRVAECGDAGEPLVHKYPDSPVAKAYLELAEKVLKAAAKLSETSELPAVQL</sequence>
<reference evidence="7" key="1">
    <citation type="submission" date="2021-05" db="EMBL/GenBank/DDBJ databases">
        <title>Complete genome sequence of the cellulolytic planctomycete Telmatocola sphagniphila SP2T and characterization of the first cellulase from planctomycetes.</title>
        <authorList>
            <person name="Rakitin A.L."/>
            <person name="Beletsky A.V."/>
            <person name="Naumoff D.G."/>
            <person name="Kulichevskaya I.S."/>
            <person name="Mardanov A.V."/>
            <person name="Ravin N.V."/>
            <person name="Dedysh S.N."/>
        </authorList>
    </citation>
    <scope>NUCLEOTIDE SEQUENCE</scope>
    <source>
        <strain evidence="7">SP2T</strain>
    </source>
</reference>
<dbReference type="PANTHER" id="PTHR42961">
    <property type="entry name" value="IRON-SULFUR PROTEIN NUBPL"/>
    <property type="match status" value="1"/>
</dbReference>
<evidence type="ECO:0000256" key="5">
    <source>
        <dbReference type="ARBA" id="ARBA00023014"/>
    </source>
</evidence>
<keyword evidence="3 6" id="KW-0067">ATP-binding</keyword>
<gene>
    <name evidence="7" type="ORF">KIH39_06735</name>
</gene>
<evidence type="ECO:0000256" key="3">
    <source>
        <dbReference type="ARBA" id="ARBA00022840"/>
    </source>
</evidence>
<dbReference type="Gene3D" id="3.40.50.300">
    <property type="entry name" value="P-loop containing nucleotide triphosphate hydrolases"/>
    <property type="match status" value="1"/>
</dbReference>
<dbReference type="InterPro" id="IPR033756">
    <property type="entry name" value="YlxH/NBP35"/>
</dbReference>
<keyword evidence="5 6" id="KW-0411">Iron-sulfur</keyword>
<dbReference type="GO" id="GO:0016226">
    <property type="term" value="P:iron-sulfur cluster assembly"/>
    <property type="evidence" value="ECO:0007669"/>
    <property type="project" value="InterPro"/>
</dbReference>
<dbReference type="GO" id="GO:0016887">
    <property type="term" value="F:ATP hydrolysis activity"/>
    <property type="evidence" value="ECO:0007669"/>
    <property type="project" value="UniProtKB-UniRule"/>
</dbReference>